<evidence type="ECO:0000256" key="1">
    <source>
        <dbReference type="ARBA" id="ARBA00004651"/>
    </source>
</evidence>
<evidence type="ECO:0000256" key="2">
    <source>
        <dbReference type="ARBA" id="ARBA00022475"/>
    </source>
</evidence>
<dbReference type="EMBL" id="LWSA01000095">
    <property type="protein sequence ID" value="OCX73760.1"/>
    <property type="molecule type" value="Genomic_DNA"/>
</dbReference>
<feature type="domain" description="FIST C-domain" evidence="7">
    <location>
        <begin position="219"/>
        <end position="360"/>
    </location>
</feature>
<evidence type="ECO:0000259" key="6">
    <source>
        <dbReference type="SMART" id="SM00897"/>
    </source>
</evidence>
<dbReference type="PANTHER" id="PTHR14939">
    <property type="entry name" value="F-BOX ONLY PROTEIN 22"/>
    <property type="match status" value="1"/>
</dbReference>
<proteinExistence type="predicted"/>
<name>A0A1C2JIV3_ACITH</name>
<comment type="caution">
    <text evidence="9">The sequence shown here is derived from an EMBL/GenBank/DDBJ whole genome shotgun (WGS) entry which is preliminary data.</text>
</comment>
<dbReference type="Proteomes" id="UP000094893">
    <property type="component" value="Unassembled WGS sequence"/>
</dbReference>
<dbReference type="Proteomes" id="UP000095008">
    <property type="component" value="Unassembled WGS sequence"/>
</dbReference>
<evidence type="ECO:0000313" key="10">
    <source>
        <dbReference type="Proteomes" id="UP000094893"/>
    </source>
</evidence>
<keyword evidence="5" id="KW-0472">Membrane</keyword>
<dbReference type="InterPro" id="IPR019494">
    <property type="entry name" value="FIST_C"/>
</dbReference>
<organism evidence="9 10">
    <name type="scientific">Acidithiobacillus thiooxidans</name>
    <name type="common">Thiobacillus thiooxidans</name>
    <dbReference type="NCBI Taxonomy" id="930"/>
    <lineage>
        <taxon>Bacteria</taxon>
        <taxon>Pseudomonadati</taxon>
        <taxon>Pseudomonadota</taxon>
        <taxon>Acidithiobacillia</taxon>
        <taxon>Acidithiobacillales</taxon>
        <taxon>Acidithiobacillaceae</taxon>
        <taxon>Acidithiobacillus</taxon>
    </lineage>
</organism>
<feature type="domain" description="FIST" evidence="6">
    <location>
        <begin position="36"/>
        <end position="218"/>
    </location>
</feature>
<keyword evidence="9" id="KW-0418">Kinase</keyword>
<dbReference type="EMBL" id="LWRY01000318">
    <property type="protein sequence ID" value="OCX67417.1"/>
    <property type="molecule type" value="Genomic_DNA"/>
</dbReference>
<evidence type="ECO:0000313" key="11">
    <source>
        <dbReference type="Proteomes" id="UP000095008"/>
    </source>
</evidence>
<dbReference type="GO" id="GO:0005886">
    <property type="term" value="C:plasma membrane"/>
    <property type="evidence" value="ECO:0007669"/>
    <property type="project" value="UniProtKB-SubCell"/>
</dbReference>
<dbReference type="Pfam" id="PF08495">
    <property type="entry name" value="FIST"/>
    <property type="match status" value="1"/>
</dbReference>
<dbReference type="STRING" id="930.GCA_002079865_03091"/>
<gene>
    <name evidence="8" type="ORF">A6M23_20845</name>
    <name evidence="9" type="ORF">A6P07_07590</name>
</gene>
<keyword evidence="11" id="KW-1185">Reference proteome</keyword>
<dbReference type="PIRSF" id="PIRSF018953">
    <property type="entry name" value="UCP018953"/>
    <property type="match status" value="1"/>
</dbReference>
<evidence type="ECO:0000259" key="7">
    <source>
        <dbReference type="SMART" id="SM01204"/>
    </source>
</evidence>
<dbReference type="GO" id="GO:0016301">
    <property type="term" value="F:kinase activity"/>
    <property type="evidence" value="ECO:0007669"/>
    <property type="project" value="UniProtKB-KW"/>
</dbReference>
<evidence type="ECO:0000256" key="5">
    <source>
        <dbReference type="ARBA" id="ARBA00023136"/>
    </source>
</evidence>
<dbReference type="RefSeq" id="WP_024893906.1">
    <property type="nucleotide sequence ID" value="NZ_DAIAWO010000062.1"/>
</dbReference>
<keyword evidence="3" id="KW-0812">Transmembrane</keyword>
<dbReference type="AlphaFoldDB" id="A0A1C2JIV3"/>
<comment type="subcellular location">
    <subcellularLocation>
        <location evidence="1">Cell membrane</location>
        <topology evidence="1">Multi-pass membrane protein</topology>
    </subcellularLocation>
</comment>
<dbReference type="InterPro" id="IPR013702">
    <property type="entry name" value="FIST_domain_N"/>
</dbReference>
<accession>A0A1C2JIV3</accession>
<keyword evidence="9" id="KW-0808">Transferase</keyword>
<dbReference type="SMART" id="SM01204">
    <property type="entry name" value="FIST_C"/>
    <property type="match status" value="1"/>
</dbReference>
<protein>
    <submittedName>
        <fullName evidence="9">Histidine kinase</fullName>
    </submittedName>
</protein>
<evidence type="ECO:0000313" key="8">
    <source>
        <dbReference type="EMBL" id="OCX67417.1"/>
    </source>
</evidence>
<keyword evidence="2" id="KW-1003">Cell membrane</keyword>
<sequence>MHHPESLFAYGHAADPDWRVALAAALDMAGSQAQSGTLGFLYVSDLFEAELPELLAQLNQQLDVKHWTGCVGIGICATGQEYLDTPALALMVTDIPELELSIFSGMTPYLSDQPLQVNGAAPYFAVVHGDTATPDLPDLVRDLAGKTRSGFITGGLSSTRGKGGQLADKAVHGGLSGVLFSEKVAIATRLSQGCSPIGPLHEIGDAKSNIIGTLDKRPALDVLYEEIGEILARDLQKAAGFIFVALPVANDDRGDYTVRNLIGVDTDRKLMAIGEYVESGQSLMFCKRDGTTAREDLLRMLTDLKKLVAGRNIRGGLYFSCLGRGEGLFGPDSAELRLIEEQLGHFPLVGFFANGEISHDKIYGYTGVLTLFLGD</sequence>
<evidence type="ECO:0000256" key="3">
    <source>
        <dbReference type="ARBA" id="ARBA00022692"/>
    </source>
</evidence>
<dbReference type="OrthoDB" id="9770435at2"/>
<keyword evidence="4" id="KW-1133">Transmembrane helix</keyword>
<evidence type="ECO:0000256" key="4">
    <source>
        <dbReference type="ARBA" id="ARBA00022989"/>
    </source>
</evidence>
<dbReference type="Pfam" id="PF10442">
    <property type="entry name" value="FIST_C"/>
    <property type="match status" value="1"/>
</dbReference>
<dbReference type="eggNOG" id="COG4398">
    <property type="taxonomic scope" value="Bacteria"/>
</dbReference>
<dbReference type="SMART" id="SM00897">
    <property type="entry name" value="FIST"/>
    <property type="match status" value="1"/>
</dbReference>
<evidence type="ECO:0000313" key="9">
    <source>
        <dbReference type="EMBL" id="OCX73760.1"/>
    </source>
</evidence>
<dbReference type="GeneID" id="60695421"/>
<dbReference type="InterPro" id="IPR016741">
    <property type="entry name" value="UCP018953"/>
</dbReference>
<dbReference type="PANTHER" id="PTHR14939:SF5">
    <property type="entry name" value="F-BOX ONLY PROTEIN 22"/>
    <property type="match status" value="1"/>
</dbReference>
<reference evidence="9 10" key="1">
    <citation type="journal article" date="2016" name="Int. J. Mol. Sci.">
        <title>Comparative genomics of the extreme acidophile Acidithiobacillus thiooxidans reveals intraspecific divergence and niche adaptation.</title>
        <authorList>
            <person name="Zhang X."/>
            <person name="Feng X."/>
            <person name="Tao J."/>
            <person name="Ma L."/>
            <person name="Xiao Y."/>
            <person name="Liang Y."/>
            <person name="Liu X."/>
            <person name="Yin H."/>
        </authorList>
    </citation>
    <scope>NUCLEOTIDE SEQUENCE [LARGE SCALE GENOMIC DNA]</scope>
    <source>
        <strain evidence="9 10">A02</strain>
        <strain evidence="8">DXS-W</strain>
    </source>
</reference>